<dbReference type="AlphaFoldDB" id="A0AAV2FK89"/>
<dbReference type="EMBL" id="OZ034819">
    <property type="protein sequence ID" value="CAL1398397.1"/>
    <property type="molecule type" value="Genomic_DNA"/>
</dbReference>
<feature type="compositionally biased region" description="Basic and acidic residues" evidence="1">
    <location>
        <begin position="59"/>
        <end position="74"/>
    </location>
</feature>
<evidence type="ECO:0000256" key="1">
    <source>
        <dbReference type="SAM" id="MobiDB-lite"/>
    </source>
</evidence>
<feature type="domain" description="Hs1pro-1 C-terminal" evidence="2">
    <location>
        <begin position="2"/>
        <end position="33"/>
    </location>
</feature>
<feature type="compositionally biased region" description="Basic and acidic residues" evidence="1">
    <location>
        <begin position="43"/>
        <end position="52"/>
    </location>
</feature>
<protein>
    <recommendedName>
        <fullName evidence="2">Hs1pro-1 C-terminal domain-containing protein</fullName>
    </recommendedName>
</protein>
<accession>A0AAV2FK89</accession>
<evidence type="ECO:0000313" key="4">
    <source>
        <dbReference type="Proteomes" id="UP001497516"/>
    </source>
</evidence>
<proteinExistence type="predicted"/>
<dbReference type="Pfam" id="PF07014">
    <property type="entry name" value="Hs1pro-1_C"/>
    <property type="match status" value="1"/>
</dbReference>
<gene>
    <name evidence="3" type="ORF">LTRI10_LOCUS38631</name>
</gene>
<evidence type="ECO:0000259" key="2">
    <source>
        <dbReference type="Pfam" id="PF07014"/>
    </source>
</evidence>
<evidence type="ECO:0000313" key="3">
    <source>
        <dbReference type="EMBL" id="CAL1398397.1"/>
    </source>
</evidence>
<keyword evidence="4" id="KW-1185">Reference proteome</keyword>
<organism evidence="3 4">
    <name type="scientific">Linum trigynum</name>
    <dbReference type="NCBI Taxonomy" id="586398"/>
    <lineage>
        <taxon>Eukaryota</taxon>
        <taxon>Viridiplantae</taxon>
        <taxon>Streptophyta</taxon>
        <taxon>Embryophyta</taxon>
        <taxon>Tracheophyta</taxon>
        <taxon>Spermatophyta</taxon>
        <taxon>Magnoliopsida</taxon>
        <taxon>eudicotyledons</taxon>
        <taxon>Gunneridae</taxon>
        <taxon>Pentapetalae</taxon>
        <taxon>rosids</taxon>
        <taxon>fabids</taxon>
        <taxon>Malpighiales</taxon>
        <taxon>Linaceae</taxon>
        <taxon>Linum</taxon>
    </lineage>
</organism>
<name>A0AAV2FK89_9ROSI</name>
<dbReference type="Proteomes" id="UP001497516">
    <property type="component" value="Chromosome 6"/>
</dbReference>
<reference evidence="3 4" key="1">
    <citation type="submission" date="2024-04" db="EMBL/GenBank/DDBJ databases">
        <authorList>
            <person name="Fracassetti M."/>
        </authorList>
    </citation>
    <scope>NUCLEOTIDE SEQUENCE [LARGE SCALE GENOMIC DNA]</scope>
</reference>
<sequence length="74" mass="8804">MEPFYFRSRSLVEITRSCKELKHKVPEILGVEEPRNQQNRSTNPEHIDEQKRGTQRTLNQKDEPITLNKNDEPE</sequence>
<feature type="region of interest" description="Disordered" evidence="1">
    <location>
        <begin position="29"/>
        <end position="74"/>
    </location>
</feature>
<dbReference type="InterPro" id="IPR009743">
    <property type="entry name" value="Hs1pro-1_C"/>
</dbReference>